<dbReference type="InterPro" id="IPR008969">
    <property type="entry name" value="CarboxyPept-like_regulatory"/>
</dbReference>
<evidence type="ECO:0000259" key="4">
    <source>
        <dbReference type="Pfam" id="PF07715"/>
    </source>
</evidence>
<keyword evidence="2" id="KW-0472">Membrane</keyword>
<evidence type="ECO:0000256" key="1">
    <source>
        <dbReference type="ARBA" id="ARBA00004442"/>
    </source>
</evidence>
<dbReference type="EMBL" id="LT906468">
    <property type="protein sequence ID" value="SNV49419.1"/>
    <property type="molecule type" value="Genomic_DNA"/>
</dbReference>
<evidence type="ECO:0000256" key="2">
    <source>
        <dbReference type="ARBA" id="ARBA00023136"/>
    </source>
</evidence>
<evidence type="ECO:0000313" key="6">
    <source>
        <dbReference type="Proteomes" id="UP000215355"/>
    </source>
</evidence>
<dbReference type="Proteomes" id="UP000215355">
    <property type="component" value="Chromosome 1"/>
</dbReference>
<dbReference type="InterPro" id="IPR036942">
    <property type="entry name" value="Beta-barrel_TonB_sf"/>
</dbReference>
<organism evidence="5 6">
    <name type="scientific">Sphingobacterium mizutaii</name>
    <dbReference type="NCBI Taxonomy" id="1010"/>
    <lineage>
        <taxon>Bacteria</taxon>
        <taxon>Pseudomonadati</taxon>
        <taxon>Bacteroidota</taxon>
        <taxon>Sphingobacteriia</taxon>
        <taxon>Sphingobacteriales</taxon>
        <taxon>Sphingobacteriaceae</taxon>
        <taxon>Sphingobacterium</taxon>
    </lineage>
</organism>
<evidence type="ECO:0000256" key="3">
    <source>
        <dbReference type="ARBA" id="ARBA00023237"/>
    </source>
</evidence>
<dbReference type="Gene3D" id="2.170.130.10">
    <property type="entry name" value="TonB-dependent receptor, plug domain"/>
    <property type="match status" value="1"/>
</dbReference>
<proteinExistence type="predicted"/>
<comment type="subcellular location">
    <subcellularLocation>
        <location evidence="1">Cell outer membrane</location>
    </subcellularLocation>
</comment>
<dbReference type="Pfam" id="PF13715">
    <property type="entry name" value="CarbopepD_reg_2"/>
    <property type="match status" value="1"/>
</dbReference>
<reference evidence="5 6" key="1">
    <citation type="submission" date="2017-06" db="EMBL/GenBank/DDBJ databases">
        <authorList>
            <consortium name="Pathogen Informatics"/>
        </authorList>
    </citation>
    <scope>NUCLEOTIDE SEQUENCE [LARGE SCALE GENOMIC DNA]</scope>
    <source>
        <strain evidence="5 6">NCTC12149</strain>
    </source>
</reference>
<dbReference type="KEGG" id="smiz:4412673_01778"/>
<dbReference type="AlphaFoldDB" id="A0AAJ4XAW8"/>
<name>A0AAJ4XAW8_9SPHI</name>
<dbReference type="SUPFAM" id="SSF49464">
    <property type="entry name" value="Carboxypeptidase regulatory domain-like"/>
    <property type="match status" value="1"/>
</dbReference>
<sequence>MDFILDYKPVKAILLFRRAFLLLTMIFNLKRMKSLSQCMSISLIMLLVFVCDFASAQEKLTLSGYVRDANSGENLIAAVIRVRALNLSTYSNNYGFYSISLPEGKHEIEISYVGYATKEEQIEVNASKRHNFELVSNSSVIEEIVVTGKKEDDHVTSAQMGNLKFSMEELKNIPVLFGEKDVLKSIQLLPGVSSGGEGSANFYVRGGGGDQNLILLDEATVYNASHLMGFFSTFNSDAIKDANLYKGGIPAQYGGRISSVMDISMLDGNNKKFSAEGGIGLIASRLKLEGPIVKDKSSFMISGRRTYADLFLKFSSDDRAKRSKLYFYDLNAKFNYKLNDRNTIYLSGYFGKDDLGYSDLFAFDWGNSTATVRWNSIINSQLFSNTSLIYSDFAYHVNVNSDDSKFRIASKIRNLNLKQDFSYYSNDNSTIRFGVNLLRQEIRPASISAVDESDINSITIESRQGVEASAYISHDWKPFEKLSLIYGLRLSDFMVMGPGTFYEFNEEGDATSESYYESGIAKHYFNIEPRLSLSYAFNSSNSIKASFNRMTQNLHQLTNTTASLPTDQYMVSSMNVKPQISDQAALGYFRNFRDNTYEFSVETYYKFMDNQIDFRNGADLQANKQLEGELLYGIGRSYGAEFLMRKKKGKLNGWISYTLSKSERQFDQINDGTWFNARQDRTHDVSLVGIYQMSKKWTLGATFVYYTGNAITFPSGKYLIDGRTMFYYEERNGYRMPDYHRLDLSLTYEPKNERKKFHSSWVFGVYNAYNRKNAYVIDFRENKENANITEAYKIALFGAIPSVTWNFKF</sequence>
<dbReference type="Gene3D" id="2.60.40.1120">
    <property type="entry name" value="Carboxypeptidase-like, regulatory domain"/>
    <property type="match status" value="1"/>
</dbReference>
<dbReference type="InterPro" id="IPR037066">
    <property type="entry name" value="Plug_dom_sf"/>
</dbReference>
<dbReference type="InterPro" id="IPR012910">
    <property type="entry name" value="Plug_dom"/>
</dbReference>
<keyword evidence="3" id="KW-0998">Cell outer membrane</keyword>
<dbReference type="SUPFAM" id="SSF56935">
    <property type="entry name" value="Porins"/>
    <property type="match status" value="1"/>
</dbReference>
<dbReference type="Gene3D" id="2.40.170.20">
    <property type="entry name" value="TonB-dependent receptor, beta-barrel domain"/>
    <property type="match status" value="1"/>
</dbReference>
<keyword evidence="5" id="KW-0675">Receptor</keyword>
<accession>A0AAJ4XAW8</accession>
<dbReference type="GO" id="GO:0009279">
    <property type="term" value="C:cell outer membrane"/>
    <property type="evidence" value="ECO:0007669"/>
    <property type="project" value="UniProtKB-SubCell"/>
</dbReference>
<feature type="domain" description="TonB-dependent receptor plug" evidence="4">
    <location>
        <begin position="179"/>
        <end position="256"/>
    </location>
</feature>
<dbReference type="Pfam" id="PF07715">
    <property type="entry name" value="Plug"/>
    <property type="match status" value="1"/>
</dbReference>
<gene>
    <name evidence="5" type="ORF">SAMEA4412673_01778</name>
</gene>
<evidence type="ECO:0000313" key="5">
    <source>
        <dbReference type="EMBL" id="SNV49419.1"/>
    </source>
</evidence>
<protein>
    <submittedName>
        <fullName evidence="5">Outer membrane receptor for ferrienterochelin and colicins</fullName>
    </submittedName>
</protein>